<dbReference type="SUPFAM" id="SSF109604">
    <property type="entry name" value="HD-domain/PDEase-like"/>
    <property type="match status" value="1"/>
</dbReference>
<evidence type="ECO:0000313" key="2">
    <source>
        <dbReference type="Proteomes" id="UP000019184"/>
    </source>
</evidence>
<dbReference type="AlphaFoldDB" id="A0A7U7G7T7"/>
<evidence type="ECO:0008006" key="3">
    <source>
        <dbReference type="Google" id="ProtNLM"/>
    </source>
</evidence>
<organism evidence="1 2">
    <name type="scientific">Candidatus Contendobacter odensis Run_B_J11</name>
    <dbReference type="NCBI Taxonomy" id="1400861"/>
    <lineage>
        <taxon>Bacteria</taxon>
        <taxon>Pseudomonadati</taxon>
        <taxon>Pseudomonadota</taxon>
        <taxon>Gammaproteobacteria</taxon>
        <taxon>Candidatus Competibacteraceae</taxon>
        <taxon>Candidatus Contendibacter</taxon>
    </lineage>
</organism>
<proteinExistence type="predicted"/>
<dbReference type="PANTHER" id="PTHR21174:SF0">
    <property type="entry name" value="HD PHOSPHOHYDROLASE FAMILY PROTEIN-RELATED"/>
    <property type="match status" value="1"/>
</dbReference>
<accession>A0A7U7G7T7</accession>
<evidence type="ECO:0000313" key="1">
    <source>
        <dbReference type="EMBL" id="CDH43110.1"/>
    </source>
</evidence>
<keyword evidence="2" id="KW-1185">Reference proteome</keyword>
<dbReference type="Proteomes" id="UP000019184">
    <property type="component" value="Unassembled WGS sequence"/>
</dbReference>
<dbReference type="EMBL" id="CBTK010000005">
    <property type="protein sequence ID" value="CDH43110.1"/>
    <property type="molecule type" value="Genomic_DNA"/>
</dbReference>
<dbReference type="OrthoDB" id="9808993at2"/>
<gene>
    <name evidence="1" type="ORF">BN874_1020003</name>
</gene>
<dbReference type="PANTHER" id="PTHR21174">
    <property type="match status" value="1"/>
</dbReference>
<protein>
    <recommendedName>
        <fullName evidence="3">N-methyl-D-aspartate receptor NMDAR2C subunit</fullName>
    </recommendedName>
</protein>
<dbReference type="InterPro" id="IPR009218">
    <property type="entry name" value="HD_phosphohydro"/>
</dbReference>
<dbReference type="PIRSF" id="PIRSF035170">
    <property type="entry name" value="HD_phosphohydro"/>
    <property type="match status" value="1"/>
</dbReference>
<name>A0A7U7G7T7_9GAMM</name>
<comment type="caution">
    <text evidence="1">The sequence shown here is derived from an EMBL/GenBank/DDBJ whole genome shotgun (WGS) entry which is preliminary data.</text>
</comment>
<sequence length="229" mass="26710">MFERSGYAADSAAPNPDSVKENRRFLALWTRCLAGDPTSAERIYAGLVELYGEAHRHYHTLNHIRHCLAEFDRAAALMDHPDAVEMALWFHDAIYQPGAHDNEWRSAELFRQWSNGRATPAFQRRVHDLVMMTTHQQSPRDQDARFVVDIDLSSFGLPWEKCEQDGRRIRAEFADLRDDEYYPGHLQFLRVLQGRPTFFFTEWFQQCYETVACENVARIVTELQAHGYN</sequence>
<reference evidence="1 2" key="1">
    <citation type="journal article" date="2014" name="ISME J.">
        <title>Candidatus Competibacter-lineage genomes retrieved from metagenomes reveal functional metabolic diversity.</title>
        <authorList>
            <person name="McIlroy S.J."/>
            <person name="Albertsen M."/>
            <person name="Andresen E.K."/>
            <person name="Saunders A.M."/>
            <person name="Kristiansen R."/>
            <person name="Stokholm-Bjerregaard M."/>
            <person name="Nielsen K.L."/>
            <person name="Nielsen P.H."/>
        </authorList>
    </citation>
    <scope>NUCLEOTIDE SEQUENCE [LARGE SCALE GENOMIC DNA]</scope>
    <source>
        <strain evidence="1 2">Run_B_J11</strain>
    </source>
</reference>
<dbReference type="RefSeq" id="WP_051497238.1">
    <property type="nucleotide sequence ID" value="NZ_CBTK010000005.1"/>
</dbReference>